<protein>
    <recommendedName>
        <fullName evidence="6">Dipeptidase</fullName>
        <ecNumber evidence="6">3.4.-.-</ecNumber>
    </recommendedName>
</protein>
<dbReference type="PATRIC" id="fig|1423815.3.peg.501"/>
<evidence type="ECO:0000256" key="1">
    <source>
        <dbReference type="ARBA" id="ARBA00001670"/>
    </source>
</evidence>
<evidence type="ECO:0000313" key="7">
    <source>
        <dbReference type="EMBL" id="KRL66620.1"/>
    </source>
</evidence>
<evidence type="ECO:0000256" key="6">
    <source>
        <dbReference type="RuleBase" id="RU364089"/>
    </source>
</evidence>
<comment type="similarity">
    <text evidence="2 6">Belongs to the peptidase C69 family.</text>
</comment>
<dbReference type="Pfam" id="PF03577">
    <property type="entry name" value="Peptidase_C69"/>
    <property type="match status" value="1"/>
</dbReference>
<dbReference type="AlphaFoldDB" id="A0A0R1SCA4"/>
<dbReference type="EMBL" id="AZFA01000013">
    <property type="protein sequence ID" value="KRL66620.1"/>
    <property type="molecule type" value="Genomic_DNA"/>
</dbReference>
<name>A0A0R1SCA4_9LACO</name>
<dbReference type="NCBIfam" id="NF033678">
    <property type="entry name" value="C69_fam_dipept"/>
    <property type="match status" value="1"/>
</dbReference>
<comment type="caution">
    <text evidence="7">The sequence shown here is derived from an EMBL/GenBank/DDBJ whole genome shotgun (WGS) entry which is preliminary data.</text>
</comment>
<dbReference type="Gene3D" id="3.60.60.10">
    <property type="entry name" value="Penicillin V Acylase, Chain A"/>
    <property type="match status" value="1"/>
</dbReference>
<dbReference type="GO" id="GO:0006508">
    <property type="term" value="P:proteolysis"/>
    <property type="evidence" value="ECO:0007669"/>
    <property type="project" value="UniProtKB-KW"/>
</dbReference>
<keyword evidence="8" id="KW-1185">Reference proteome</keyword>
<keyword evidence="5 6" id="KW-0224">Dipeptidase</keyword>
<dbReference type="EC" id="3.4.-.-" evidence="6"/>
<keyword evidence="3 6" id="KW-0645">Protease</keyword>
<dbReference type="PANTHER" id="PTHR12994">
    <property type="entry name" value="SECERNIN"/>
    <property type="match status" value="1"/>
</dbReference>
<dbReference type="InterPro" id="IPR047804">
    <property type="entry name" value="C69_dipept_A-like"/>
</dbReference>
<dbReference type="GO" id="GO:0070004">
    <property type="term" value="F:cysteine-type exopeptidase activity"/>
    <property type="evidence" value="ECO:0007669"/>
    <property type="project" value="InterPro"/>
</dbReference>
<evidence type="ECO:0000256" key="2">
    <source>
        <dbReference type="ARBA" id="ARBA00007225"/>
    </source>
</evidence>
<dbReference type="PROSITE" id="PS00018">
    <property type="entry name" value="EF_HAND_1"/>
    <property type="match status" value="1"/>
</dbReference>
<dbReference type="InterPro" id="IPR018247">
    <property type="entry name" value="EF_Hand_1_Ca_BS"/>
</dbReference>
<dbReference type="RefSeq" id="WP_010624498.1">
    <property type="nucleotide sequence ID" value="NZ_AZFA01000013.1"/>
</dbReference>
<comment type="catalytic activity">
    <reaction evidence="1">
        <text>an L-aminoacyl-L-amino acid + H2O = 2 an L-alpha-amino acid</text>
        <dbReference type="Rhea" id="RHEA:48940"/>
        <dbReference type="ChEBI" id="CHEBI:15377"/>
        <dbReference type="ChEBI" id="CHEBI:59869"/>
        <dbReference type="ChEBI" id="CHEBI:77460"/>
        <dbReference type="EC" id="3.4.13.19"/>
    </reaction>
</comment>
<evidence type="ECO:0000313" key="8">
    <source>
        <dbReference type="Proteomes" id="UP000051647"/>
    </source>
</evidence>
<evidence type="ECO:0000256" key="5">
    <source>
        <dbReference type="ARBA" id="ARBA00022997"/>
    </source>
</evidence>
<dbReference type="OrthoDB" id="9764088at2"/>
<accession>A0A0R1SCA4</accession>
<organism evidence="7 8">
    <name type="scientific">Companilactobacillus versmoldensis DSM 14857 = KCTC 3814</name>
    <dbReference type="NCBI Taxonomy" id="1423815"/>
    <lineage>
        <taxon>Bacteria</taxon>
        <taxon>Bacillati</taxon>
        <taxon>Bacillota</taxon>
        <taxon>Bacilli</taxon>
        <taxon>Lactobacillales</taxon>
        <taxon>Lactobacillaceae</taxon>
        <taxon>Companilactobacillus</taxon>
    </lineage>
</organism>
<gene>
    <name evidence="7" type="ORF">FC27_GL000494</name>
</gene>
<reference evidence="7 8" key="1">
    <citation type="journal article" date="2015" name="Genome Announc.">
        <title>Expanding the biotechnology potential of lactobacilli through comparative genomics of 213 strains and associated genera.</title>
        <authorList>
            <person name="Sun Z."/>
            <person name="Harris H.M."/>
            <person name="McCann A."/>
            <person name="Guo C."/>
            <person name="Argimon S."/>
            <person name="Zhang W."/>
            <person name="Yang X."/>
            <person name="Jeffery I.B."/>
            <person name="Cooney J.C."/>
            <person name="Kagawa T.F."/>
            <person name="Liu W."/>
            <person name="Song Y."/>
            <person name="Salvetti E."/>
            <person name="Wrobel A."/>
            <person name="Rasinkangas P."/>
            <person name="Parkhill J."/>
            <person name="Rea M.C."/>
            <person name="O'Sullivan O."/>
            <person name="Ritari J."/>
            <person name="Douillard F.P."/>
            <person name="Paul Ross R."/>
            <person name="Yang R."/>
            <person name="Briner A.E."/>
            <person name="Felis G.E."/>
            <person name="de Vos W.M."/>
            <person name="Barrangou R."/>
            <person name="Klaenhammer T.R."/>
            <person name="Caufield P.W."/>
            <person name="Cui Y."/>
            <person name="Zhang H."/>
            <person name="O'Toole P.W."/>
        </authorList>
    </citation>
    <scope>NUCLEOTIDE SEQUENCE [LARGE SCALE GENOMIC DNA]</scope>
    <source>
        <strain evidence="7 8">DSM 14857</strain>
    </source>
</reference>
<sequence>MTKRIKGSCTTILVGKKASIDGSTIISRNDDGHEALDPERFVVVNPEDQPKHYQSVLSQVQVDLPDNPMRYTSIPNSILTNGVWAAAGINSDNVAMSATETITTNPRVLGLDPYVDNGLGEEDLVTLVLPYIHSAKEGVLRLGELLKDYGTYEPNGIAFADNDSVWWLETIGGHHWAAVRIPDDAYVVASNRMSIDQFDFDSDDTLCSKDLQEMIEDNGLNPDFEGTNLRHIFGSASIKDTVYNNPRVWFGQKYFNPETEHDPMEQDLPFICHADRKISIEDVKFVLSSHYENTKYDVYGDGAESDKTKFRPIGINRNHDVHILQIRNNVPAEIAGIHWLAFGANTFNTVVPFYSNVNDTPASYKNADGTFNLNDMYWLSCTTALLGDTNYDLYVDFRNTFELEAMSSYRKIQHDTDADIKKQSSAGVQKYLEEANNKLANDSLKRQTKLLGDMVTFGSEHMKLRYNLND</sequence>
<proteinExistence type="inferred from homology"/>
<dbReference type="GO" id="GO:0016805">
    <property type="term" value="F:dipeptidase activity"/>
    <property type="evidence" value="ECO:0007669"/>
    <property type="project" value="UniProtKB-KW"/>
</dbReference>
<dbReference type="InterPro" id="IPR005322">
    <property type="entry name" value="Peptidase_C69"/>
</dbReference>
<dbReference type="eggNOG" id="COG4690">
    <property type="taxonomic scope" value="Bacteria"/>
</dbReference>
<evidence type="ECO:0000256" key="3">
    <source>
        <dbReference type="ARBA" id="ARBA00022670"/>
    </source>
</evidence>
<dbReference type="PANTHER" id="PTHR12994:SF17">
    <property type="entry name" value="LD30995P"/>
    <property type="match status" value="1"/>
</dbReference>
<dbReference type="Proteomes" id="UP000051647">
    <property type="component" value="Unassembled WGS sequence"/>
</dbReference>
<evidence type="ECO:0000256" key="4">
    <source>
        <dbReference type="ARBA" id="ARBA00022801"/>
    </source>
</evidence>
<keyword evidence="4 6" id="KW-0378">Hydrolase</keyword>